<name>A0A2P5FQ44_TREOI</name>
<proteinExistence type="predicted"/>
<sequence length="111" mass="11963">MEGKVDVVEDGMGNKNIWADKVLGDNHVDAPVVGQTVRLDSPSNLSNKTDDMDPKSVFGKKDGDNNNVSVATNPISKKDRSFPIPDVYDNSSTTGSTSRRARSLTSVLPSR</sequence>
<keyword evidence="3" id="KW-1185">Reference proteome</keyword>
<dbReference type="OrthoDB" id="10407078at2759"/>
<comment type="caution">
    <text evidence="2">The sequence shown here is derived from an EMBL/GenBank/DDBJ whole genome shotgun (WGS) entry which is preliminary data.</text>
</comment>
<evidence type="ECO:0000313" key="3">
    <source>
        <dbReference type="Proteomes" id="UP000237000"/>
    </source>
</evidence>
<organism evidence="2 3">
    <name type="scientific">Trema orientale</name>
    <name type="common">Charcoal tree</name>
    <name type="synonym">Celtis orientalis</name>
    <dbReference type="NCBI Taxonomy" id="63057"/>
    <lineage>
        <taxon>Eukaryota</taxon>
        <taxon>Viridiplantae</taxon>
        <taxon>Streptophyta</taxon>
        <taxon>Embryophyta</taxon>
        <taxon>Tracheophyta</taxon>
        <taxon>Spermatophyta</taxon>
        <taxon>Magnoliopsida</taxon>
        <taxon>eudicotyledons</taxon>
        <taxon>Gunneridae</taxon>
        <taxon>Pentapetalae</taxon>
        <taxon>rosids</taxon>
        <taxon>fabids</taxon>
        <taxon>Rosales</taxon>
        <taxon>Cannabaceae</taxon>
        <taxon>Trema</taxon>
    </lineage>
</organism>
<feature type="compositionally biased region" description="Low complexity" evidence="1">
    <location>
        <begin position="91"/>
        <end position="111"/>
    </location>
</feature>
<feature type="non-terminal residue" evidence="2">
    <location>
        <position position="111"/>
    </location>
</feature>
<dbReference type="InParanoid" id="A0A2P5FQ44"/>
<feature type="compositionally biased region" description="Basic and acidic residues" evidence="1">
    <location>
        <begin position="48"/>
        <end position="64"/>
    </location>
</feature>
<reference evidence="3" key="1">
    <citation type="submission" date="2016-06" db="EMBL/GenBank/DDBJ databases">
        <title>Parallel loss of symbiosis genes in relatives of nitrogen-fixing non-legume Parasponia.</title>
        <authorList>
            <person name="Van Velzen R."/>
            <person name="Holmer R."/>
            <person name="Bu F."/>
            <person name="Rutten L."/>
            <person name="Van Zeijl A."/>
            <person name="Liu W."/>
            <person name="Santuari L."/>
            <person name="Cao Q."/>
            <person name="Sharma T."/>
            <person name="Shen D."/>
            <person name="Roswanjaya Y."/>
            <person name="Wardhani T."/>
            <person name="Kalhor M.S."/>
            <person name="Jansen J."/>
            <person name="Van den Hoogen J."/>
            <person name="Gungor B."/>
            <person name="Hartog M."/>
            <person name="Hontelez J."/>
            <person name="Verver J."/>
            <person name="Yang W.-C."/>
            <person name="Schijlen E."/>
            <person name="Repin R."/>
            <person name="Schilthuizen M."/>
            <person name="Schranz E."/>
            <person name="Heidstra R."/>
            <person name="Miyata K."/>
            <person name="Fedorova E."/>
            <person name="Kohlen W."/>
            <person name="Bisseling T."/>
            <person name="Smit S."/>
            <person name="Geurts R."/>
        </authorList>
    </citation>
    <scope>NUCLEOTIDE SEQUENCE [LARGE SCALE GENOMIC DNA]</scope>
    <source>
        <strain evidence="3">cv. RG33-2</strain>
    </source>
</reference>
<evidence type="ECO:0000313" key="2">
    <source>
        <dbReference type="EMBL" id="PON99853.1"/>
    </source>
</evidence>
<feature type="region of interest" description="Disordered" evidence="1">
    <location>
        <begin position="36"/>
        <end position="111"/>
    </location>
</feature>
<accession>A0A2P5FQ44</accession>
<gene>
    <name evidence="2" type="ORF">TorRG33x02_042710</name>
</gene>
<dbReference type="Proteomes" id="UP000237000">
    <property type="component" value="Unassembled WGS sequence"/>
</dbReference>
<dbReference type="EMBL" id="JXTC01000016">
    <property type="protein sequence ID" value="PON99853.1"/>
    <property type="molecule type" value="Genomic_DNA"/>
</dbReference>
<protein>
    <submittedName>
        <fullName evidence="2">Uncharacterized protein</fullName>
    </submittedName>
</protein>
<feature type="compositionally biased region" description="Polar residues" evidence="1">
    <location>
        <begin position="65"/>
        <end position="75"/>
    </location>
</feature>
<evidence type="ECO:0000256" key="1">
    <source>
        <dbReference type="SAM" id="MobiDB-lite"/>
    </source>
</evidence>
<dbReference type="AlphaFoldDB" id="A0A2P5FQ44"/>